<accession>A0A6G9CN44</accession>
<organism evidence="2 3">
    <name type="scientific">Rhodococcus erythropolis</name>
    <name type="common">Arthrobacter picolinophilus</name>
    <dbReference type="NCBI Taxonomy" id="1833"/>
    <lineage>
        <taxon>Bacteria</taxon>
        <taxon>Bacillati</taxon>
        <taxon>Actinomycetota</taxon>
        <taxon>Actinomycetes</taxon>
        <taxon>Mycobacteriales</taxon>
        <taxon>Nocardiaceae</taxon>
        <taxon>Rhodococcus</taxon>
        <taxon>Rhodococcus erythropolis group</taxon>
    </lineage>
</organism>
<feature type="compositionally biased region" description="Basic and acidic residues" evidence="1">
    <location>
        <begin position="64"/>
        <end position="78"/>
    </location>
</feature>
<evidence type="ECO:0000256" key="1">
    <source>
        <dbReference type="SAM" id="MobiDB-lite"/>
    </source>
</evidence>
<feature type="compositionally biased region" description="Basic and acidic residues" evidence="1">
    <location>
        <begin position="9"/>
        <end position="39"/>
    </location>
</feature>
<dbReference type="EMBL" id="CP050124">
    <property type="protein sequence ID" value="QIP38427.1"/>
    <property type="molecule type" value="Genomic_DNA"/>
</dbReference>
<feature type="region of interest" description="Disordered" evidence="1">
    <location>
        <begin position="1"/>
        <end position="78"/>
    </location>
</feature>
<evidence type="ECO:0000313" key="2">
    <source>
        <dbReference type="EMBL" id="QIP38427.1"/>
    </source>
</evidence>
<evidence type="ECO:0000313" key="3">
    <source>
        <dbReference type="Proteomes" id="UP000502345"/>
    </source>
</evidence>
<reference evidence="2 3" key="1">
    <citation type="submission" date="2020-03" db="EMBL/GenBank/DDBJ databases">
        <title>Screen low temperature-resistant strains for efficient degradation of petroleum hydrocarbons under the low temperature.</title>
        <authorList>
            <person name="Wang Y."/>
            <person name="Chen J."/>
        </authorList>
    </citation>
    <scope>NUCLEOTIDE SEQUENCE [LARGE SCALE GENOMIC DNA]</scope>
    <source>
        <strain evidence="2 3">KB1</strain>
    </source>
</reference>
<proteinExistence type="predicted"/>
<gene>
    <name evidence="2" type="ORF">G9444_1183</name>
</gene>
<dbReference type="AlphaFoldDB" id="A0A6G9CN44"/>
<protein>
    <submittedName>
        <fullName evidence="2">Uncharacterized protein</fullName>
    </submittedName>
</protein>
<sequence length="78" mass="8802">MGAPQEKSGQGKEHRYGEIESTERAPDRTGLRFTGLERDMGDEDAERGQSTHTVQSRNEAPSLWRDRLRGIRGTDHHG</sequence>
<dbReference type="Proteomes" id="UP000502345">
    <property type="component" value="Chromosome"/>
</dbReference>
<feature type="compositionally biased region" description="Polar residues" evidence="1">
    <location>
        <begin position="48"/>
        <end position="59"/>
    </location>
</feature>
<name>A0A6G9CN44_RHOER</name>